<evidence type="ECO:0000259" key="3">
    <source>
        <dbReference type="PROSITE" id="PS51667"/>
    </source>
</evidence>
<sequence length="299" mass="33842">MRIRNRSGALYTSTSCIAINNGHGNGEEKEFLLPLVAAVMDVQQAEDKESEGDHGTYTRPAHNWRNSLHLQRSGEGKTESRVLEDGGEGKKADCRWKESMRNEWDNIDIGLFTKKGTQEALLKESTSSSAEKEMIGGRDEERKLPKSGGLEMGTLWGQQKYLSVHGIQRKRSKNVIGHINEWKHETNITKKMRLETDIQQEDGRKVDEKAMPVKRYNSSNEAEGSQCRRRNGRGWRCSQRTLVGYSLCEYHLGKGRLRTINNNNKNASRVSNNKNAGRVILKNKAGTCKLKELRLIDAS</sequence>
<name>A9NS83_PICSI</name>
<dbReference type="InterPro" id="IPR014977">
    <property type="entry name" value="WRC_dom"/>
</dbReference>
<keyword evidence="1" id="KW-0539">Nucleus</keyword>
<dbReference type="PANTHER" id="PTHR34122">
    <property type="entry name" value="EXPRESSED PROTEIN-RELATED"/>
    <property type="match status" value="1"/>
</dbReference>
<dbReference type="AlphaFoldDB" id="A9NS83"/>
<feature type="domain" description="WRC" evidence="3">
    <location>
        <begin position="221"/>
        <end position="266"/>
    </location>
</feature>
<dbReference type="PROSITE" id="PS51667">
    <property type="entry name" value="WRC"/>
    <property type="match status" value="1"/>
</dbReference>
<protein>
    <recommendedName>
        <fullName evidence="3">WRC domain-containing protein</fullName>
    </recommendedName>
</protein>
<dbReference type="EMBL" id="EF084167">
    <property type="protein sequence ID" value="ABK23494.1"/>
    <property type="molecule type" value="mRNA"/>
</dbReference>
<reference evidence="4" key="1">
    <citation type="journal article" date="2008" name="BMC Genomics">
        <title>A conifer genomics resource of 200,000 spruce (Picea spp.) ESTs and 6,464 high-quality, sequence-finished full-length cDNAs for Sitka spruce (Picea sitchensis).</title>
        <authorList>
            <person name="Ralph S.G."/>
            <person name="Chun H.J."/>
            <person name="Kolosova N."/>
            <person name="Cooper D."/>
            <person name="Oddy C."/>
            <person name="Ritland C.E."/>
            <person name="Kirkpatrick R."/>
            <person name="Moore R."/>
            <person name="Barber S."/>
            <person name="Holt R.A."/>
            <person name="Jones S.J."/>
            <person name="Marra M.A."/>
            <person name="Douglas C.J."/>
            <person name="Ritland K."/>
            <person name="Bohlmann J."/>
        </authorList>
    </citation>
    <scope>NUCLEOTIDE SEQUENCE</scope>
    <source>
        <tissue evidence="4">Bark</tissue>
    </source>
</reference>
<accession>A9NS83</accession>
<evidence type="ECO:0000256" key="1">
    <source>
        <dbReference type="ARBA" id="ARBA00023242"/>
    </source>
</evidence>
<dbReference type="PANTHER" id="PTHR34122:SF1">
    <property type="entry name" value="EXPRESSED PROTEIN"/>
    <property type="match status" value="1"/>
</dbReference>
<dbReference type="Pfam" id="PF08879">
    <property type="entry name" value="WRC"/>
    <property type="match status" value="1"/>
</dbReference>
<feature type="region of interest" description="Disordered" evidence="2">
    <location>
        <begin position="120"/>
        <end position="150"/>
    </location>
</feature>
<feature type="region of interest" description="Disordered" evidence="2">
    <location>
        <begin position="67"/>
        <end position="89"/>
    </location>
</feature>
<evidence type="ECO:0000313" key="4">
    <source>
        <dbReference type="EMBL" id="ABK23494.1"/>
    </source>
</evidence>
<feature type="compositionally biased region" description="Basic and acidic residues" evidence="2">
    <location>
        <begin position="130"/>
        <end position="144"/>
    </location>
</feature>
<proteinExistence type="evidence at transcript level"/>
<organism evidence="4">
    <name type="scientific">Picea sitchensis</name>
    <name type="common">Sitka spruce</name>
    <name type="synonym">Pinus sitchensis</name>
    <dbReference type="NCBI Taxonomy" id="3332"/>
    <lineage>
        <taxon>Eukaryota</taxon>
        <taxon>Viridiplantae</taxon>
        <taxon>Streptophyta</taxon>
        <taxon>Embryophyta</taxon>
        <taxon>Tracheophyta</taxon>
        <taxon>Spermatophyta</taxon>
        <taxon>Pinopsida</taxon>
        <taxon>Pinidae</taxon>
        <taxon>Conifers I</taxon>
        <taxon>Pinales</taxon>
        <taxon>Pinaceae</taxon>
        <taxon>Picea</taxon>
    </lineage>
</organism>
<evidence type="ECO:0000256" key="2">
    <source>
        <dbReference type="SAM" id="MobiDB-lite"/>
    </source>
</evidence>
<dbReference type="OMA" id="AHNWRNS"/>
<feature type="compositionally biased region" description="Basic and acidic residues" evidence="2">
    <location>
        <begin position="72"/>
        <end position="89"/>
    </location>
</feature>